<proteinExistence type="predicted"/>
<organism evidence="1 2">
    <name type="scientific">Desulfamplus magnetovallimortis</name>
    <dbReference type="NCBI Taxonomy" id="1246637"/>
    <lineage>
        <taxon>Bacteria</taxon>
        <taxon>Pseudomonadati</taxon>
        <taxon>Thermodesulfobacteriota</taxon>
        <taxon>Desulfobacteria</taxon>
        <taxon>Desulfobacterales</taxon>
        <taxon>Desulfobacteraceae</taxon>
        <taxon>Desulfamplus</taxon>
    </lineage>
</organism>
<dbReference type="OrthoDB" id="5420970at2"/>
<accession>A0A1W1HEL2</accession>
<dbReference type="AlphaFoldDB" id="A0A1W1HEL2"/>
<gene>
    <name evidence="1" type="ORF">MTBBW1_2500015</name>
</gene>
<sequence length="115" mass="13682">MMTYQESLKKQGVICKEQLQQRLQEIFEKVEHQSSAITEIYKMFFPDWERIKQIEGYPVVGQEMWKYICNLFIAFDQQHHPDCFSGGIWLNNGFSSSDKLAPWEISFDECKIIYS</sequence>
<reference evidence="1 2" key="1">
    <citation type="submission" date="2017-03" db="EMBL/GenBank/DDBJ databases">
        <authorList>
            <person name="Afonso C.L."/>
            <person name="Miller P.J."/>
            <person name="Scott M.A."/>
            <person name="Spackman E."/>
            <person name="Goraichik I."/>
            <person name="Dimitrov K.M."/>
            <person name="Suarez D.L."/>
            <person name="Swayne D.E."/>
        </authorList>
    </citation>
    <scope>NUCLEOTIDE SEQUENCE [LARGE SCALE GENOMIC DNA]</scope>
    <source>
        <strain evidence="1">PRJEB14757</strain>
    </source>
</reference>
<keyword evidence="2" id="KW-1185">Reference proteome</keyword>
<evidence type="ECO:0000313" key="2">
    <source>
        <dbReference type="Proteomes" id="UP000191931"/>
    </source>
</evidence>
<protein>
    <submittedName>
        <fullName evidence="1">Uncharacterized protein</fullName>
    </submittedName>
</protein>
<dbReference type="EMBL" id="FWEV01000169">
    <property type="protein sequence ID" value="SLM30866.1"/>
    <property type="molecule type" value="Genomic_DNA"/>
</dbReference>
<dbReference type="RefSeq" id="WP_080809432.1">
    <property type="nucleotide sequence ID" value="NZ_LT828567.1"/>
</dbReference>
<evidence type="ECO:0000313" key="1">
    <source>
        <dbReference type="EMBL" id="SLM30866.1"/>
    </source>
</evidence>
<dbReference type="STRING" id="1246637.MTBBW1_2500015"/>
<dbReference type="Proteomes" id="UP000191931">
    <property type="component" value="Unassembled WGS sequence"/>
</dbReference>
<name>A0A1W1HEL2_9BACT</name>